<feature type="compositionally biased region" description="Gly residues" evidence="1">
    <location>
        <begin position="75"/>
        <end position="86"/>
    </location>
</feature>
<evidence type="ECO:0000313" key="2">
    <source>
        <dbReference type="EMBL" id="CAA9303280.1"/>
    </source>
</evidence>
<sequence>PAGAGRLRRGGGRRGPGRADRAADPGQPGGCARAQALLAAVQRHAAAFAVRGTGLQGRNAVDGHHPRNHGALLSRGGGGGAGGGGRAALRADRRSYAALRLRARAVSAGRDGRTNRANLPAVHPVRSVLPAATAL</sequence>
<proteinExistence type="predicted"/>
<dbReference type="EMBL" id="CADCTV010000139">
    <property type="protein sequence ID" value="CAA9303280.1"/>
    <property type="molecule type" value="Genomic_DNA"/>
</dbReference>
<dbReference type="AlphaFoldDB" id="A0A6J4KE13"/>
<reference evidence="2" key="1">
    <citation type="submission" date="2020-02" db="EMBL/GenBank/DDBJ databases">
        <authorList>
            <person name="Meier V. D."/>
        </authorList>
    </citation>
    <scope>NUCLEOTIDE SEQUENCE</scope>
    <source>
        <strain evidence="2">AVDCRST_MAG89</strain>
    </source>
</reference>
<feature type="non-terminal residue" evidence="2">
    <location>
        <position position="1"/>
    </location>
</feature>
<gene>
    <name evidence="2" type="ORF">AVDCRST_MAG89-624</name>
</gene>
<evidence type="ECO:0000256" key="1">
    <source>
        <dbReference type="SAM" id="MobiDB-lite"/>
    </source>
</evidence>
<name>A0A6J4KE13_9BACT</name>
<protein>
    <submittedName>
        <fullName evidence="2">Uncharacterized protein</fullName>
    </submittedName>
</protein>
<feature type="region of interest" description="Disordered" evidence="1">
    <location>
        <begin position="1"/>
        <end position="29"/>
    </location>
</feature>
<accession>A0A6J4KE13</accession>
<feature type="non-terminal residue" evidence="2">
    <location>
        <position position="135"/>
    </location>
</feature>
<feature type="compositionally biased region" description="Basic residues" evidence="1">
    <location>
        <begin position="1"/>
        <end position="16"/>
    </location>
</feature>
<organism evidence="2">
    <name type="scientific">uncultured Gemmatimonadota bacterium</name>
    <dbReference type="NCBI Taxonomy" id="203437"/>
    <lineage>
        <taxon>Bacteria</taxon>
        <taxon>Pseudomonadati</taxon>
        <taxon>Gemmatimonadota</taxon>
        <taxon>environmental samples</taxon>
    </lineage>
</organism>
<feature type="region of interest" description="Disordered" evidence="1">
    <location>
        <begin position="58"/>
        <end position="87"/>
    </location>
</feature>